<sequence length="223" mass="24864">MATQRIVLDIETQRDFFDPDGACFRPSSPAVAGQIVRLFNWVRAERIPVISTLLRLGRGELGPMGTHPHCIDGTPGEQKLPRTILPNRINFGIRNVTDLPHELFDRYQQLVFEKRDTDIFEHARIERLITELEPTTFVVCGAGVGQGIVEAVVGLRVRRFEVIVVADAILDTEAPNQYLPYERMKAKGAVFAPVSQIIVPTFRSANTGERTRPPTRGVNHGAA</sequence>
<dbReference type="Pfam" id="PF00857">
    <property type="entry name" value="Isochorismatase"/>
    <property type="match status" value="1"/>
</dbReference>
<gene>
    <name evidence="2" type="ORF">LCGC14_0284060</name>
</gene>
<organism evidence="2">
    <name type="scientific">marine sediment metagenome</name>
    <dbReference type="NCBI Taxonomy" id="412755"/>
    <lineage>
        <taxon>unclassified sequences</taxon>
        <taxon>metagenomes</taxon>
        <taxon>ecological metagenomes</taxon>
    </lineage>
</organism>
<accession>A0A0F9WG91</accession>
<proteinExistence type="predicted"/>
<evidence type="ECO:0000259" key="1">
    <source>
        <dbReference type="Pfam" id="PF00857"/>
    </source>
</evidence>
<evidence type="ECO:0000313" key="2">
    <source>
        <dbReference type="EMBL" id="KKN84881.1"/>
    </source>
</evidence>
<reference evidence="2" key="1">
    <citation type="journal article" date="2015" name="Nature">
        <title>Complex archaea that bridge the gap between prokaryotes and eukaryotes.</title>
        <authorList>
            <person name="Spang A."/>
            <person name="Saw J.H."/>
            <person name="Jorgensen S.L."/>
            <person name="Zaremba-Niedzwiedzka K."/>
            <person name="Martijn J."/>
            <person name="Lind A.E."/>
            <person name="van Eijk R."/>
            <person name="Schleper C."/>
            <person name="Guy L."/>
            <person name="Ettema T.J."/>
        </authorList>
    </citation>
    <scope>NUCLEOTIDE SEQUENCE</scope>
</reference>
<dbReference type="InterPro" id="IPR000868">
    <property type="entry name" value="Isochorismatase-like_dom"/>
</dbReference>
<dbReference type="Gene3D" id="3.40.50.850">
    <property type="entry name" value="Isochorismatase-like"/>
    <property type="match status" value="1"/>
</dbReference>
<comment type="caution">
    <text evidence="2">The sequence shown here is derived from an EMBL/GenBank/DDBJ whole genome shotgun (WGS) entry which is preliminary data.</text>
</comment>
<dbReference type="InterPro" id="IPR036380">
    <property type="entry name" value="Isochorismatase-like_sf"/>
</dbReference>
<dbReference type="SUPFAM" id="SSF52499">
    <property type="entry name" value="Isochorismatase-like hydrolases"/>
    <property type="match status" value="1"/>
</dbReference>
<dbReference type="EMBL" id="LAZR01000165">
    <property type="protein sequence ID" value="KKN84881.1"/>
    <property type="molecule type" value="Genomic_DNA"/>
</dbReference>
<feature type="domain" description="Isochorismatase-like" evidence="1">
    <location>
        <begin position="9"/>
        <end position="191"/>
    </location>
</feature>
<protein>
    <recommendedName>
        <fullName evidence="1">Isochorismatase-like domain-containing protein</fullName>
    </recommendedName>
</protein>
<dbReference type="AlphaFoldDB" id="A0A0F9WG91"/>
<name>A0A0F9WG91_9ZZZZ</name>